<organism evidence="1 2">
    <name type="scientific">Lasiodiplodia mahajangana</name>
    <dbReference type="NCBI Taxonomy" id="1108764"/>
    <lineage>
        <taxon>Eukaryota</taxon>
        <taxon>Fungi</taxon>
        <taxon>Dikarya</taxon>
        <taxon>Ascomycota</taxon>
        <taxon>Pezizomycotina</taxon>
        <taxon>Dothideomycetes</taxon>
        <taxon>Dothideomycetes incertae sedis</taxon>
        <taxon>Botryosphaeriales</taxon>
        <taxon>Botryosphaeriaceae</taxon>
        <taxon>Lasiodiplodia</taxon>
    </lineage>
</organism>
<evidence type="ECO:0000313" key="2">
    <source>
        <dbReference type="Proteomes" id="UP001153332"/>
    </source>
</evidence>
<protein>
    <submittedName>
        <fullName evidence="1">Uncharacterized protein</fullName>
    </submittedName>
</protein>
<name>A0ACC2JFF3_9PEZI</name>
<comment type="caution">
    <text evidence="1">The sequence shown here is derived from an EMBL/GenBank/DDBJ whole genome shotgun (WGS) entry which is preliminary data.</text>
</comment>
<gene>
    <name evidence="1" type="ORF">O1611_g7395</name>
</gene>
<dbReference type="EMBL" id="JAPUUL010001952">
    <property type="protein sequence ID" value="KAJ8126243.1"/>
    <property type="molecule type" value="Genomic_DNA"/>
</dbReference>
<dbReference type="Proteomes" id="UP001153332">
    <property type="component" value="Unassembled WGS sequence"/>
</dbReference>
<evidence type="ECO:0000313" key="1">
    <source>
        <dbReference type="EMBL" id="KAJ8126243.1"/>
    </source>
</evidence>
<proteinExistence type="predicted"/>
<reference evidence="1" key="1">
    <citation type="submission" date="2022-12" db="EMBL/GenBank/DDBJ databases">
        <title>Genome Sequence of Lasiodiplodia mahajangana.</title>
        <authorList>
            <person name="Buettner E."/>
        </authorList>
    </citation>
    <scope>NUCLEOTIDE SEQUENCE</scope>
    <source>
        <strain evidence="1">VT137</strain>
    </source>
</reference>
<sequence>MADTSTPQTPPRKLFKPSSKTKTPTRLGPSRQSTQRTVDDTPRSIALESTETTQEPNTGNASGSTDETASYSYSAPSSKVSPSGGSARESTDGFNSPTRIAKYFKDQGNPEMSNFVTSLMGKFSPGSSENTPRASKSPTGETQSQNIQDNPTARDQKNDEPDKTNPQRESQNTTTTTDLPEPANVSGTADGTFRDTQKSESIVKPTNKMGEPNVSNISETAQPPMPSSASNTTGQLSETTQTGDEDKGTHVIDNMGRPAHVERTFEIPFQRPGRGFASPPQPVRQRTESQDLGDFEDLPSAEDLPSTKDIPDIPEDGSQDPPEEVLDPAMHPTPSSITPIPKIPKIPHIDAPPPADLLRLAQGLAGHIIDDVGNIVDEAGEVLGHATGDLPAMVGKKVSDDGEVYGDGGEIIGYVSENFVNPPPPTEIPSDVLGGLRVDHKGNILDSDGNIIGKFNQPPGRRSLVPKRSAKPSSPKAEPKEKPQEEQKPKVNAQTGGSPSDLFLDVKSTNDGIQLTIRIPTTFSRSSSSSSESE</sequence>
<accession>A0ACC2JFF3</accession>
<keyword evidence="2" id="KW-1185">Reference proteome</keyword>